<dbReference type="SUPFAM" id="SSF53335">
    <property type="entry name" value="S-adenosyl-L-methionine-dependent methyltransferases"/>
    <property type="match status" value="1"/>
</dbReference>
<dbReference type="InterPro" id="IPR008854">
    <property type="entry name" value="TPMT"/>
</dbReference>
<keyword evidence="11" id="KW-1185">Reference proteome</keyword>
<dbReference type="GO" id="GO:0032259">
    <property type="term" value="P:methylation"/>
    <property type="evidence" value="ECO:0007669"/>
    <property type="project" value="UniProtKB-KW"/>
</dbReference>
<dbReference type="GO" id="GO:0005737">
    <property type="term" value="C:cytoplasm"/>
    <property type="evidence" value="ECO:0007669"/>
    <property type="project" value="UniProtKB-SubCell"/>
</dbReference>
<evidence type="ECO:0000256" key="3">
    <source>
        <dbReference type="ARBA" id="ARBA00008145"/>
    </source>
</evidence>
<dbReference type="EC" id="2.1.1.67" evidence="4 9"/>
<dbReference type="HAMAP" id="MF_00812">
    <property type="entry name" value="Thiopur_methtran"/>
    <property type="match status" value="1"/>
</dbReference>
<comment type="subcellular location">
    <subcellularLocation>
        <location evidence="2 9">Cytoplasm</location>
    </subcellularLocation>
</comment>
<evidence type="ECO:0000256" key="9">
    <source>
        <dbReference type="HAMAP-Rule" id="MF_00812"/>
    </source>
</evidence>
<dbReference type="NCBIfam" id="NF009732">
    <property type="entry name" value="PRK13255.1"/>
    <property type="match status" value="1"/>
</dbReference>
<evidence type="ECO:0000256" key="1">
    <source>
        <dbReference type="ARBA" id="ARBA00000903"/>
    </source>
</evidence>
<comment type="caution">
    <text evidence="10">The sequence shown here is derived from an EMBL/GenBank/DDBJ whole genome shotgun (WGS) entry which is preliminary data.</text>
</comment>
<dbReference type="InterPro" id="IPR029063">
    <property type="entry name" value="SAM-dependent_MTases_sf"/>
</dbReference>
<dbReference type="AlphaFoldDB" id="A0A177PDR6"/>
<keyword evidence="7 9" id="KW-0808">Transferase</keyword>
<keyword evidence="5 9" id="KW-0963">Cytoplasm</keyword>
<dbReference type="STRING" id="702114.A1355_17530"/>
<dbReference type="Proteomes" id="UP000077628">
    <property type="component" value="Unassembled WGS sequence"/>
</dbReference>
<dbReference type="EMBL" id="LUUK01000013">
    <property type="protein sequence ID" value="OAI28192.1"/>
    <property type="molecule type" value="Genomic_DNA"/>
</dbReference>
<dbReference type="Pfam" id="PF05724">
    <property type="entry name" value="TPMT"/>
    <property type="match status" value="1"/>
</dbReference>
<dbReference type="OrthoDB" id="9778208at2"/>
<evidence type="ECO:0000256" key="4">
    <source>
        <dbReference type="ARBA" id="ARBA00011905"/>
    </source>
</evidence>
<comment type="similarity">
    <text evidence="3 9">Belongs to the class I-like SAM-binding methyltransferase superfamily. TPMT family.</text>
</comment>
<comment type="catalytic activity">
    <reaction evidence="1 9">
        <text>S-adenosyl-L-methionine + a thiopurine = S-adenosyl-L-homocysteine + a thiopurine S-methylether.</text>
        <dbReference type="EC" id="2.1.1.67"/>
    </reaction>
</comment>
<evidence type="ECO:0000256" key="5">
    <source>
        <dbReference type="ARBA" id="ARBA00022490"/>
    </source>
</evidence>
<feature type="binding site" evidence="9">
    <location>
        <position position="84"/>
    </location>
    <ligand>
        <name>S-adenosyl-L-methionine</name>
        <dbReference type="ChEBI" id="CHEBI:59789"/>
    </ligand>
</feature>
<dbReference type="PROSITE" id="PS51585">
    <property type="entry name" value="SAM_MT_TPMT"/>
    <property type="match status" value="1"/>
</dbReference>
<proteinExistence type="inferred from homology"/>
<feature type="binding site" evidence="9">
    <location>
        <position position="28"/>
    </location>
    <ligand>
        <name>S-adenosyl-L-methionine</name>
        <dbReference type="ChEBI" id="CHEBI:59789"/>
    </ligand>
</feature>
<evidence type="ECO:0000256" key="8">
    <source>
        <dbReference type="ARBA" id="ARBA00022691"/>
    </source>
</evidence>
<dbReference type="FunFam" id="3.40.50.150:FF:000101">
    <property type="entry name" value="Thiopurine S-methyltransferase"/>
    <property type="match status" value="1"/>
</dbReference>
<keyword evidence="8 9" id="KW-0949">S-adenosyl-L-methionine</keyword>
<reference evidence="11" key="1">
    <citation type="submission" date="2016-03" db="EMBL/GenBank/DDBJ databases">
        <authorList>
            <person name="Heylen K."/>
            <person name="De Vos P."/>
            <person name="Vekeman B."/>
        </authorList>
    </citation>
    <scope>NUCLEOTIDE SEQUENCE [LARGE SCALE GENOMIC DNA]</scope>
    <source>
        <strain evidence="11">R-45383</strain>
    </source>
</reference>
<protein>
    <recommendedName>
        <fullName evidence="4 9">Thiopurine S-methyltransferase</fullName>
        <ecNumber evidence="4 9">2.1.1.67</ecNumber>
    </recommendedName>
    <alternativeName>
        <fullName evidence="9">Thiopurine methyltransferase</fullName>
    </alternativeName>
</protein>
<evidence type="ECO:0000313" key="10">
    <source>
        <dbReference type="EMBL" id="OAI28192.1"/>
    </source>
</evidence>
<evidence type="ECO:0000256" key="6">
    <source>
        <dbReference type="ARBA" id="ARBA00022603"/>
    </source>
</evidence>
<dbReference type="GO" id="GO:0008119">
    <property type="term" value="F:thiopurine S-methyltransferase activity"/>
    <property type="evidence" value="ECO:0007669"/>
    <property type="project" value="UniProtKB-UniRule"/>
</dbReference>
<dbReference type="PIRSF" id="PIRSF023956">
    <property type="entry name" value="Thiopurine_S-methyltransferase"/>
    <property type="match status" value="1"/>
</dbReference>
<gene>
    <name evidence="9" type="primary">tpm</name>
    <name evidence="10" type="ORF">A1355_17530</name>
</gene>
<dbReference type="PANTHER" id="PTHR10259">
    <property type="entry name" value="THIOPURINE S-METHYLTRANSFERASE"/>
    <property type="match status" value="1"/>
</dbReference>
<evidence type="ECO:0000313" key="11">
    <source>
        <dbReference type="Proteomes" id="UP000077628"/>
    </source>
</evidence>
<accession>A0A177PDR6</accession>
<keyword evidence="6 9" id="KW-0489">Methyltransferase</keyword>
<organism evidence="10 11">
    <name type="scientific">Methylomonas koyamae</name>
    <dbReference type="NCBI Taxonomy" id="702114"/>
    <lineage>
        <taxon>Bacteria</taxon>
        <taxon>Pseudomonadati</taxon>
        <taxon>Pseudomonadota</taxon>
        <taxon>Gammaproteobacteria</taxon>
        <taxon>Methylococcales</taxon>
        <taxon>Methylococcaceae</taxon>
        <taxon>Methylomonas</taxon>
    </lineage>
</organism>
<sequence>MSNRAQQPATPSSSAATARDNPLWLQFWRDQRDDFHQAAVNPLLRRFWNGQDLAEGSRVFVPLCGKSLDLIWLLEQGHEVIGIELSPVAVAAFFRENSLKPSRRKIGKFVAWRHDRLTILCGDYFSLTATDLGTVAAVYDRAALTALPEEVRKLYVAHLERILPDTDKIFLLTAEEAETTETVATPPEIAAEVRHLYAEHFDIELTHAETLTEAGEFVDYKLYRLNAHPH</sequence>
<evidence type="ECO:0000256" key="7">
    <source>
        <dbReference type="ARBA" id="ARBA00022679"/>
    </source>
</evidence>
<feature type="binding site" evidence="9">
    <location>
        <position position="63"/>
    </location>
    <ligand>
        <name>S-adenosyl-L-methionine</name>
        <dbReference type="ChEBI" id="CHEBI:59789"/>
    </ligand>
</feature>
<dbReference type="InterPro" id="IPR025835">
    <property type="entry name" value="Thiopurine_S-MeTrfase"/>
</dbReference>
<evidence type="ECO:0000256" key="2">
    <source>
        <dbReference type="ARBA" id="ARBA00004496"/>
    </source>
</evidence>
<name>A0A177PDR6_9GAMM</name>
<feature type="binding site" evidence="9">
    <location>
        <position position="141"/>
    </location>
    <ligand>
        <name>S-adenosyl-L-methionine</name>
        <dbReference type="ChEBI" id="CHEBI:59789"/>
    </ligand>
</feature>
<dbReference type="RefSeq" id="WP_064024175.1">
    <property type="nucleotide sequence ID" value="NZ_LUUK01000013.1"/>
</dbReference>
<dbReference type="PANTHER" id="PTHR10259:SF11">
    <property type="entry name" value="THIOPURINE S-METHYLTRANSFERASE"/>
    <property type="match status" value="1"/>
</dbReference>
<dbReference type="Gene3D" id="3.40.50.150">
    <property type="entry name" value="Vaccinia Virus protein VP39"/>
    <property type="match status" value="1"/>
</dbReference>